<keyword evidence="4 5" id="KW-0472">Membrane</keyword>
<sequence>MGLHKWTCLRRQKRLTAQSGTLSWDREAVWAWMLCHKTGRQACCTLFLHPLLYLRSCGGSGRANTQFCWLLHGGRRGLGFQTFSGSCGVSHGSYPAGRIFCHEQTGRSGIRTQVPCACGFGPCRVCIEQLAESVQETLNNARAPSTRACYALSRWQEMNSSSNAQLLKSNDQTYLNITMSLVQVLVWPFISINLFMYFTFRAKQTLRVEPRYLLFAQTLLADSALFLMTNFSVITINQYRLLPIGFCIPFLIVMYTFNQVSPNVIVAMCLERYVAICMPLRHVNIFSPNRTLIVIAIVWLVSFIKPFIDFLILLSVVSQGYFKRLNFCYYEIMLLAKWHMMLRGNLNIMNYLAILVVLLFCYGSIFRVARRASGKDKNAAAKGHRTLLLHLLQLFLCTLEIICPYVEARVMEVDVEIYLILRYFNFLAFTILSRAIIPLIYGFRDEKFYAAMKTYACKRNHVSSRKLNLTQCAK</sequence>
<feature type="transmembrane region" description="Helical" evidence="5">
    <location>
        <begin position="387"/>
        <end position="408"/>
    </location>
</feature>
<evidence type="ECO:0000256" key="3">
    <source>
        <dbReference type="ARBA" id="ARBA00022989"/>
    </source>
</evidence>
<dbReference type="InterPro" id="IPR017452">
    <property type="entry name" value="GPCR_Rhodpsn_7TM"/>
</dbReference>
<evidence type="ECO:0000256" key="2">
    <source>
        <dbReference type="ARBA" id="ARBA00022692"/>
    </source>
</evidence>
<dbReference type="GO" id="GO:0016020">
    <property type="term" value="C:membrane"/>
    <property type="evidence" value="ECO:0007669"/>
    <property type="project" value="UniProtKB-SubCell"/>
</dbReference>
<dbReference type="Proteomes" id="UP000823561">
    <property type="component" value="Chromosome 15"/>
</dbReference>
<dbReference type="PANTHER" id="PTHR26451">
    <property type="entry name" value="G_PROTEIN_RECEP_F1_2 DOMAIN-CONTAINING PROTEIN"/>
    <property type="match status" value="1"/>
</dbReference>
<feature type="transmembrane region" description="Helical" evidence="5">
    <location>
        <begin position="241"/>
        <end position="257"/>
    </location>
</feature>
<dbReference type="InterPro" id="IPR052921">
    <property type="entry name" value="GPCR1_Superfamily_Member"/>
</dbReference>
<dbReference type="PANTHER" id="PTHR26451:SF886">
    <property type="entry name" value="GROWTH HORMONE SECRETAGOGUE RECEPTOR TYPE 1-LIKE-RELATED"/>
    <property type="match status" value="1"/>
</dbReference>
<dbReference type="PROSITE" id="PS50262">
    <property type="entry name" value="G_PROTEIN_RECEP_F1_2"/>
    <property type="match status" value="1"/>
</dbReference>
<dbReference type="Gene3D" id="1.20.1070.10">
    <property type="entry name" value="Rhodopsin 7-helix transmembrane proteins"/>
    <property type="match status" value="1"/>
</dbReference>
<dbReference type="PRINTS" id="PR00237">
    <property type="entry name" value="GPCRRHODOPSN"/>
</dbReference>
<comment type="caution">
    <text evidence="7">The sequence shown here is derived from an EMBL/GenBank/DDBJ whole genome shotgun (WGS) entry which is preliminary data.</text>
</comment>
<accession>A0AAV6G3W9</accession>
<proteinExistence type="predicted"/>
<dbReference type="AlphaFoldDB" id="A0AAV6G3W9"/>
<comment type="subcellular location">
    <subcellularLocation>
        <location evidence="1">Membrane</location>
    </subcellularLocation>
</comment>
<dbReference type="InterPro" id="IPR000276">
    <property type="entry name" value="GPCR_Rhodpsn"/>
</dbReference>
<keyword evidence="2 5" id="KW-0812">Transmembrane</keyword>
<name>A0AAV6G3W9_9TELE</name>
<dbReference type="SUPFAM" id="SSF81321">
    <property type="entry name" value="Family A G protein-coupled receptor-like"/>
    <property type="match status" value="1"/>
</dbReference>
<dbReference type="Pfam" id="PF00001">
    <property type="entry name" value="7tm_1"/>
    <property type="match status" value="1"/>
</dbReference>
<organism evidence="7 8">
    <name type="scientific">Alosa alosa</name>
    <name type="common">allis shad</name>
    <dbReference type="NCBI Taxonomy" id="278164"/>
    <lineage>
        <taxon>Eukaryota</taxon>
        <taxon>Metazoa</taxon>
        <taxon>Chordata</taxon>
        <taxon>Craniata</taxon>
        <taxon>Vertebrata</taxon>
        <taxon>Euteleostomi</taxon>
        <taxon>Actinopterygii</taxon>
        <taxon>Neopterygii</taxon>
        <taxon>Teleostei</taxon>
        <taxon>Clupei</taxon>
        <taxon>Clupeiformes</taxon>
        <taxon>Clupeoidei</taxon>
        <taxon>Clupeidae</taxon>
        <taxon>Alosa</taxon>
    </lineage>
</organism>
<dbReference type="GO" id="GO:0004984">
    <property type="term" value="F:olfactory receptor activity"/>
    <property type="evidence" value="ECO:0007669"/>
    <property type="project" value="TreeGrafter"/>
</dbReference>
<dbReference type="FunFam" id="1.20.1070.10:FF:000096">
    <property type="entry name" value="Odorant receptor 131-2"/>
    <property type="match status" value="1"/>
</dbReference>
<keyword evidence="3 5" id="KW-1133">Transmembrane helix</keyword>
<dbReference type="CDD" id="cd00637">
    <property type="entry name" value="7tm_classA_rhodopsin-like"/>
    <property type="match status" value="1"/>
</dbReference>
<feature type="transmembrane region" description="Helical" evidence="5">
    <location>
        <begin position="420"/>
        <end position="443"/>
    </location>
</feature>
<evidence type="ECO:0000313" key="8">
    <source>
        <dbReference type="Proteomes" id="UP000823561"/>
    </source>
</evidence>
<reference evidence="7" key="1">
    <citation type="submission" date="2020-10" db="EMBL/GenBank/DDBJ databases">
        <title>Chromosome-scale genome assembly of the Allis shad, Alosa alosa.</title>
        <authorList>
            <person name="Margot Z."/>
            <person name="Christophe K."/>
            <person name="Cabau C."/>
            <person name="Louis A."/>
            <person name="Berthelot C."/>
            <person name="Parey E."/>
            <person name="Roest Crollius H."/>
            <person name="Montfort J."/>
            <person name="Robinson-Rechavi M."/>
            <person name="Bucao C."/>
            <person name="Bouchez O."/>
            <person name="Gislard M."/>
            <person name="Lluch J."/>
            <person name="Milhes M."/>
            <person name="Lampietro C."/>
            <person name="Lopez Roques C."/>
            <person name="Donnadieu C."/>
            <person name="Braasch I."/>
            <person name="Desvignes T."/>
            <person name="Postlethwait J."/>
            <person name="Bobe J."/>
            <person name="Guiguen Y."/>
        </authorList>
    </citation>
    <scope>NUCLEOTIDE SEQUENCE</scope>
    <source>
        <strain evidence="7">M-15738</strain>
        <tissue evidence="7">Blood</tissue>
    </source>
</reference>
<feature type="domain" description="G-protein coupled receptors family 1 profile" evidence="6">
    <location>
        <begin position="192"/>
        <end position="441"/>
    </location>
</feature>
<keyword evidence="8" id="KW-1185">Reference proteome</keyword>
<evidence type="ECO:0000256" key="4">
    <source>
        <dbReference type="ARBA" id="ARBA00023136"/>
    </source>
</evidence>
<feature type="transmembrane region" description="Helical" evidence="5">
    <location>
        <begin position="174"/>
        <end position="200"/>
    </location>
</feature>
<gene>
    <name evidence="7" type="ORF">AALO_G00203230</name>
</gene>
<dbReference type="GO" id="GO:0004930">
    <property type="term" value="F:G protein-coupled receptor activity"/>
    <property type="evidence" value="ECO:0007669"/>
    <property type="project" value="InterPro"/>
</dbReference>
<feature type="transmembrane region" description="Helical" evidence="5">
    <location>
        <begin position="212"/>
        <end position="234"/>
    </location>
</feature>
<evidence type="ECO:0000256" key="1">
    <source>
        <dbReference type="ARBA" id="ARBA00004370"/>
    </source>
</evidence>
<feature type="transmembrane region" description="Helical" evidence="5">
    <location>
        <begin position="292"/>
        <end position="317"/>
    </location>
</feature>
<evidence type="ECO:0000259" key="6">
    <source>
        <dbReference type="PROSITE" id="PS50262"/>
    </source>
</evidence>
<evidence type="ECO:0000313" key="7">
    <source>
        <dbReference type="EMBL" id="KAG5269545.1"/>
    </source>
</evidence>
<protein>
    <recommendedName>
        <fullName evidence="6">G-protein coupled receptors family 1 profile domain-containing protein</fullName>
    </recommendedName>
</protein>
<evidence type="ECO:0000256" key="5">
    <source>
        <dbReference type="SAM" id="Phobius"/>
    </source>
</evidence>
<feature type="transmembrane region" description="Helical" evidence="5">
    <location>
        <begin position="348"/>
        <end position="366"/>
    </location>
</feature>
<dbReference type="GO" id="GO:0005549">
    <property type="term" value="F:odorant binding"/>
    <property type="evidence" value="ECO:0007669"/>
    <property type="project" value="TreeGrafter"/>
</dbReference>
<dbReference type="EMBL" id="JADWDJ010000015">
    <property type="protein sequence ID" value="KAG5269545.1"/>
    <property type="molecule type" value="Genomic_DNA"/>
</dbReference>